<dbReference type="SUPFAM" id="SSF55550">
    <property type="entry name" value="SH2 domain"/>
    <property type="match status" value="1"/>
</dbReference>
<dbReference type="STRING" id="70667.A0A183TF24"/>
<dbReference type="SUPFAM" id="SSF50044">
    <property type="entry name" value="SH3-domain"/>
    <property type="match status" value="1"/>
</dbReference>
<dbReference type="Pfam" id="PF00017">
    <property type="entry name" value="SH2"/>
    <property type="match status" value="1"/>
</dbReference>
<dbReference type="InterPro" id="IPR043539">
    <property type="entry name" value="Grb2-like"/>
</dbReference>
<evidence type="ECO:0000259" key="6">
    <source>
        <dbReference type="PROSITE" id="PS50001"/>
    </source>
</evidence>
<feature type="domain" description="SH2" evidence="6">
    <location>
        <begin position="56"/>
        <end position="183"/>
    </location>
</feature>
<keyword evidence="2 3" id="KW-0727">SH2 domain</keyword>
<dbReference type="SMART" id="SM00252">
    <property type="entry name" value="SH2"/>
    <property type="match status" value="1"/>
</dbReference>
<dbReference type="PRINTS" id="PR00452">
    <property type="entry name" value="SH3DOMAIN"/>
</dbReference>
<protein>
    <submittedName>
        <fullName evidence="10">SH2 domain-containing protein</fullName>
    </submittedName>
</protein>
<keyword evidence="9" id="KW-1185">Reference proteome</keyword>
<feature type="compositionally biased region" description="Polar residues" evidence="5">
    <location>
        <begin position="214"/>
        <end position="229"/>
    </location>
</feature>
<dbReference type="PANTHER" id="PTHR46037">
    <property type="entry name" value="PROTEIN ENHANCER OF SEVENLESS 2B"/>
    <property type="match status" value="1"/>
</dbReference>
<reference evidence="8 9" key="2">
    <citation type="submission" date="2018-11" db="EMBL/GenBank/DDBJ databases">
        <authorList>
            <consortium name="Pathogen Informatics"/>
        </authorList>
    </citation>
    <scope>NUCLEOTIDE SEQUENCE [LARGE SCALE GENOMIC DNA]</scope>
    <source>
        <strain evidence="8 9">NST_G2</strain>
    </source>
</reference>
<dbReference type="AlphaFoldDB" id="A0A183TF24"/>
<gene>
    <name evidence="8" type="ORF">SSLN_LOCUS15072</name>
</gene>
<dbReference type="PROSITE" id="PS50002">
    <property type="entry name" value="SH3"/>
    <property type="match status" value="1"/>
</dbReference>
<accession>A0A183TF24</accession>
<evidence type="ECO:0000256" key="2">
    <source>
        <dbReference type="ARBA" id="ARBA00022999"/>
    </source>
</evidence>
<dbReference type="PROSITE" id="PS50001">
    <property type="entry name" value="SH2"/>
    <property type="match status" value="1"/>
</dbReference>
<dbReference type="EMBL" id="UYSU01039570">
    <property type="protein sequence ID" value="VDM01458.1"/>
    <property type="molecule type" value="Genomic_DNA"/>
</dbReference>
<evidence type="ECO:0000313" key="9">
    <source>
        <dbReference type="Proteomes" id="UP000275846"/>
    </source>
</evidence>
<dbReference type="InterPro" id="IPR001452">
    <property type="entry name" value="SH3_domain"/>
</dbReference>
<dbReference type="WBParaSite" id="SSLN_0001563601-mRNA-1">
    <property type="protein sequence ID" value="SSLN_0001563601-mRNA-1"/>
    <property type="gene ID" value="SSLN_0001563601"/>
</dbReference>
<evidence type="ECO:0000256" key="4">
    <source>
        <dbReference type="PROSITE-ProRule" id="PRU00192"/>
    </source>
</evidence>
<proteinExistence type="predicted"/>
<dbReference type="InterPro" id="IPR000980">
    <property type="entry name" value="SH2"/>
</dbReference>
<dbReference type="Gene3D" id="2.30.30.40">
    <property type="entry name" value="SH3 Domains"/>
    <property type="match status" value="1"/>
</dbReference>
<evidence type="ECO:0000256" key="5">
    <source>
        <dbReference type="SAM" id="MobiDB-lite"/>
    </source>
</evidence>
<dbReference type="SMART" id="SM00326">
    <property type="entry name" value="SH3"/>
    <property type="match status" value="1"/>
</dbReference>
<dbReference type="InterPro" id="IPR036028">
    <property type="entry name" value="SH3-like_dom_sf"/>
</dbReference>
<evidence type="ECO:0000313" key="8">
    <source>
        <dbReference type="EMBL" id="VDM01458.1"/>
    </source>
</evidence>
<dbReference type="OrthoDB" id="10255964at2759"/>
<feature type="domain" description="SH3" evidence="7">
    <location>
        <begin position="20"/>
        <end position="80"/>
    </location>
</feature>
<name>A0A183TF24_SCHSO</name>
<keyword evidence="1 4" id="KW-0728">SH3 domain</keyword>
<evidence type="ECO:0000256" key="1">
    <source>
        <dbReference type="ARBA" id="ARBA00022443"/>
    </source>
</evidence>
<reference evidence="10" key="1">
    <citation type="submission" date="2016-06" db="UniProtKB">
        <authorList>
            <consortium name="WormBaseParasite"/>
        </authorList>
    </citation>
    <scope>IDENTIFICATION</scope>
</reference>
<dbReference type="CDD" id="cd00173">
    <property type="entry name" value="SH2"/>
    <property type="match status" value="1"/>
</dbReference>
<sequence>MSARLVQNTTTSPDQNPTTPQKTYVLALYDLQTYDPNDLEFKAGDLLIVYDTTGEWWKGFNPRTGKKGFIPFNYVNYRKNTSLILDAIHEINREQAVKKLLANASNWDANFLLRPRAGDDSFALSVRYNSPEGVRVKHYMLSFDTSMGKCYLRDDSRFLTVQELITYYQQHEIEDNCHLRKPKVIAAAIAEGPMEKSANTPEFTYSGDMEEPSQSDSQSTGQPLDTHSTYTGPMAWSGVAASSQLHLPQHGVDAEDSGLLQDFRVQDPVFPSLLQYSAEAAEMKVIQLPGLVRVEGPGLRSVKEYRQDGGLVHLQFGVHVNTVAIQNGGMQPAECLTSFGDPLGNLVIDSRVA</sequence>
<dbReference type="Gene3D" id="3.30.505.10">
    <property type="entry name" value="SH2 domain"/>
    <property type="match status" value="1"/>
</dbReference>
<dbReference type="Pfam" id="PF00018">
    <property type="entry name" value="SH3_1"/>
    <property type="match status" value="1"/>
</dbReference>
<evidence type="ECO:0000256" key="3">
    <source>
        <dbReference type="PROSITE-ProRule" id="PRU00191"/>
    </source>
</evidence>
<evidence type="ECO:0000313" key="10">
    <source>
        <dbReference type="WBParaSite" id="SSLN_0001563601-mRNA-1"/>
    </source>
</evidence>
<dbReference type="InterPro" id="IPR036860">
    <property type="entry name" value="SH2_dom_sf"/>
</dbReference>
<evidence type="ECO:0000259" key="7">
    <source>
        <dbReference type="PROSITE" id="PS50002"/>
    </source>
</evidence>
<organism evidence="10">
    <name type="scientific">Schistocephalus solidus</name>
    <name type="common">Tapeworm</name>
    <dbReference type="NCBI Taxonomy" id="70667"/>
    <lineage>
        <taxon>Eukaryota</taxon>
        <taxon>Metazoa</taxon>
        <taxon>Spiralia</taxon>
        <taxon>Lophotrochozoa</taxon>
        <taxon>Platyhelminthes</taxon>
        <taxon>Cestoda</taxon>
        <taxon>Eucestoda</taxon>
        <taxon>Diphyllobothriidea</taxon>
        <taxon>Diphyllobothriidae</taxon>
        <taxon>Schistocephalus</taxon>
    </lineage>
</organism>
<dbReference type="Proteomes" id="UP000275846">
    <property type="component" value="Unassembled WGS sequence"/>
</dbReference>
<feature type="region of interest" description="Disordered" evidence="5">
    <location>
        <begin position="196"/>
        <end position="229"/>
    </location>
</feature>